<dbReference type="InterPro" id="IPR023214">
    <property type="entry name" value="HAD_sf"/>
</dbReference>
<evidence type="ECO:0000313" key="1">
    <source>
        <dbReference type="EMBL" id="SVD10024.1"/>
    </source>
</evidence>
<dbReference type="InterPro" id="IPR006379">
    <property type="entry name" value="HAD-SF_hydro_IIB"/>
</dbReference>
<dbReference type="SUPFAM" id="SSF56784">
    <property type="entry name" value="HAD-like"/>
    <property type="match status" value="1"/>
</dbReference>
<dbReference type="NCBIfam" id="TIGR01484">
    <property type="entry name" value="HAD-SF-IIB"/>
    <property type="match status" value="1"/>
</dbReference>
<dbReference type="GO" id="GO:0000287">
    <property type="term" value="F:magnesium ion binding"/>
    <property type="evidence" value="ECO:0007669"/>
    <property type="project" value="TreeGrafter"/>
</dbReference>
<organism evidence="1">
    <name type="scientific">marine metagenome</name>
    <dbReference type="NCBI Taxonomy" id="408172"/>
    <lineage>
        <taxon>unclassified sequences</taxon>
        <taxon>metagenomes</taxon>
        <taxon>ecological metagenomes</taxon>
    </lineage>
</organism>
<dbReference type="Gene3D" id="3.30.1240.10">
    <property type="match status" value="1"/>
</dbReference>
<reference evidence="1" key="1">
    <citation type="submission" date="2018-05" db="EMBL/GenBank/DDBJ databases">
        <authorList>
            <person name="Lanie J.A."/>
            <person name="Ng W.-L."/>
            <person name="Kazmierczak K.M."/>
            <person name="Andrzejewski T.M."/>
            <person name="Davidsen T.M."/>
            <person name="Wayne K.J."/>
            <person name="Tettelin H."/>
            <person name="Glass J.I."/>
            <person name="Rusch D."/>
            <person name="Podicherti R."/>
            <person name="Tsui H.-C.T."/>
            <person name="Winkler M.E."/>
        </authorList>
    </citation>
    <scope>NUCLEOTIDE SEQUENCE</scope>
</reference>
<dbReference type="EMBL" id="UINC01129557">
    <property type="protein sequence ID" value="SVD10024.1"/>
    <property type="molecule type" value="Genomic_DNA"/>
</dbReference>
<name>A0A382SJF5_9ZZZZ</name>
<dbReference type="Gene3D" id="3.40.50.1000">
    <property type="entry name" value="HAD superfamily/HAD-like"/>
    <property type="match status" value="1"/>
</dbReference>
<dbReference type="Pfam" id="PF08282">
    <property type="entry name" value="Hydrolase_3"/>
    <property type="match status" value="1"/>
</dbReference>
<gene>
    <name evidence="1" type="ORF">METZ01_LOCUS362878</name>
</gene>
<accession>A0A382SJF5</accession>
<dbReference type="PANTHER" id="PTHR10000">
    <property type="entry name" value="PHOSPHOSERINE PHOSPHATASE"/>
    <property type="match status" value="1"/>
</dbReference>
<dbReference type="AlphaFoldDB" id="A0A382SJF5"/>
<dbReference type="InterPro" id="IPR036412">
    <property type="entry name" value="HAD-like_sf"/>
</dbReference>
<proteinExistence type="predicted"/>
<feature type="non-terminal residue" evidence="1">
    <location>
        <position position="176"/>
    </location>
</feature>
<dbReference type="PANTHER" id="PTHR10000:SF8">
    <property type="entry name" value="HAD SUPERFAMILY HYDROLASE-LIKE, TYPE 3"/>
    <property type="match status" value="1"/>
</dbReference>
<feature type="non-terminal residue" evidence="1">
    <location>
        <position position="1"/>
    </location>
</feature>
<dbReference type="GO" id="GO:0016791">
    <property type="term" value="F:phosphatase activity"/>
    <property type="evidence" value="ECO:0007669"/>
    <property type="project" value="TreeGrafter"/>
</dbReference>
<protein>
    <submittedName>
        <fullName evidence="1">Uncharacterized protein</fullName>
    </submittedName>
</protein>
<sequence>MATMVTREKRMNFDLVAIDLDGTLLGSDNKISPRVEETLTQVQAIGIKVTIATGRMFMSARTFAKQLGIDVPLICYQGAQIRDPITGKIVTEALIPQEIALSVINYCKKNSYHVNAFQGDMVYMDALTEEGKFYLGLSGVDGTVVNDLTHWLTEDLLKLVIITDESTTIKIVKELT</sequence>
<dbReference type="GO" id="GO:0005829">
    <property type="term" value="C:cytosol"/>
    <property type="evidence" value="ECO:0007669"/>
    <property type="project" value="TreeGrafter"/>
</dbReference>